<dbReference type="InterPro" id="IPR003690">
    <property type="entry name" value="MTERF"/>
</dbReference>
<dbReference type="InterPro" id="IPR038538">
    <property type="entry name" value="MTERF_sf"/>
</dbReference>
<dbReference type="Proteomes" id="UP000222542">
    <property type="component" value="Unassembled WGS sequence"/>
</dbReference>
<protein>
    <recommendedName>
        <fullName evidence="6">Transcription termination factor MTERF6, chloroplastic/mitochondrial</fullName>
    </recommendedName>
</protein>
<keyword evidence="2" id="KW-0806">Transcription termination</keyword>
<evidence type="ECO:0000256" key="1">
    <source>
        <dbReference type="ARBA" id="ARBA00007692"/>
    </source>
</evidence>
<dbReference type="Pfam" id="PF02536">
    <property type="entry name" value="mTERF"/>
    <property type="match status" value="1"/>
</dbReference>
<sequence>MFKVSLASLLHCNIRRHLIVCDVTRLFMFDLCPEFSLTHLVLAKNVTGNMETSNSHSSAIMWFFKDRGFDDKSIHEMFQKCKRLEGMQREKASENWVYLRSVGIQERKLPSVVRKCPKILTLSLHEKLVPMVNCLETLGSKPQEVASAITKFPHILSHSVEEKLCPLLAFFEALGITEKQLGKMILINPRIISYSIEHKLSQMVEFLSSLHLSKGGMIGKVLVKHPYIMGYSVDNRLRPTSEFLKSLGLTDMDLQKVAVNYPEVLCRDVNKILKPNLSYLTLRGFGVGQIAALVTCYPPVLIKSVSNSLEPRIKFLIDVMGRRLDEVVDYPDYFRHSLKRRLESRQKLLIRKNISCTLSEMLDCNQKKFLFKFGLVQ</sequence>
<keyword evidence="3" id="KW-0809">Transit peptide</keyword>
<comment type="caution">
    <text evidence="4">The sequence shown here is derived from an EMBL/GenBank/DDBJ whole genome shotgun (WGS) entry which is preliminary data.</text>
</comment>
<dbReference type="EMBL" id="AYRZ02000011">
    <property type="protein sequence ID" value="PHT68552.1"/>
    <property type="molecule type" value="Genomic_DNA"/>
</dbReference>
<dbReference type="PANTHER" id="PTHR13068">
    <property type="entry name" value="CGI-12 PROTEIN-RELATED"/>
    <property type="match status" value="1"/>
</dbReference>
<reference evidence="4 5" key="1">
    <citation type="journal article" date="2014" name="Nat. Genet.">
        <title>Genome sequence of the hot pepper provides insights into the evolution of pungency in Capsicum species.</title>
        <authorList>
            <person name="Kim S."/>
            <person name="Park M."/>
            <person name="Yeom S.I."/>
            <person name="Kim Y.M."/>
            <person name="Lee J.M."/>
            <person name="Lee H.A."/>
            <person name="Seo E."/>
            <person name="Choi J."/>
            <person name="Cheong K."/>
            <person name="Kim K.T."/>
            <person name="Jung K."/>
            <person name="Lee G.W."/>
            <person name="Oh S.K."/>
            <person name="Bae C."/>
            <person name="Kim S.B."/>
            <person name="Lee H.Y."/>
            <person name="Kim S.Y."/>
            <person name="Kim M.S."/>
            <person name="Kang B.C."/>
            <person name="Jo Y.D."/>
            <person name="Yang H.B."/>
            <person name="Jeong H.J."/>
            <person name="Kang W.H."/>
            <person name="Kwon J.K."/>
            <person name="Shin C."/>
            <person name="Lim J.Y."/>
            <person name="Park J.H."/>
            <person name="Huh J.H."/>
            <person name="Kim J.S."/>
            <person name="Kim B.D."/>
            <person name="Cohen O."/>
            <person name="Paran I."/>
            <person name="Suh M.C."/>
            <person name="Lee S.B."/>
            <person name="Kim Y.K."/>
            <person name="Shin Y."/>
            <person name="Noh S.J."/>
            <person name="Park J."/>
            <person name="Seo Y.S."/>
            <person name="Kwon S.Y."/>
            <person name="Kim H.A."/>
            <person name="Park J.M."/>
            <person name="Kim H.J."/>
            <person name="Choi S.B."/>
            <person name="Bosland P.W."/>
            <person name="Reeves G."/>
            <person name="Jo S.H."/>
            <person name="Lee B.W."/>
            <person name="Cho H.T."/>
            <person name="Choi H.S."/>
            <person name="Lee M.S."/>
            <person name="Yu Y."/>
            <person name="Do Choi Y."/>
            <person name="Park B.S."/>
            <person name="van Deynze A."/>
            <person name="Ashrafi H."/>
            <person name="Hill T."/>
            <person name="Kim W.T."/>
            <person name="Pai H.S."/>
            <person name="Ahn H.K."/>
            <person name="Yeam I."/>
            <person name="Giovannoni J.J."/>
            <person name="Rose J.K."/>
            <person name="Sorensen I."/>
            <person name="Lee S.J."/>
            <person name="Kim R.W."/>
            <person name="Choi I.Y."/>
            <person name="Choi B.S."/>
            <person name="Lim J.S."/>
            <person name="Lee Y.H."/>
            <person name="Choi D."/>
        </authorList>
    </citation>
    <scope>NUCLEOTIDE SEQUENCE [LARGE SCALE GENOMIC DNA]</scope>
    <source>
        <strain evidence="5">cv. CM334</strain>
    </source>
</reference>
<dbReference type="SMART" id="SM00733">
    <property type="entry name" value="Mterf"/>
    <property type="match status" value="7"/>
</dbReference>
<dbReference type="PANTHER" id="PTHR13068:SF173">
    <property type="entry name" value="EMB|CAB62602.1"/>
    <property type="match status" value="1"/>
</dbReference>
<evidence type="ECO:0000256" key="2">
    <source>
        <dbReference type="ARBA" id="ARBA00022472"/>
    </source>
</evidence>
<dbReference type="STRING" id="4072.A0A2G2YFM4"/>
<accession>A0A2G2YFM4</accession>
<gene>
    <name evidence="4" type="ORF">T459_28039</name>
</gene>
<organism evidence="4 5">
    <name type="scientific">Capsicum annuum</name>
    <name type="common">Capsicum pepper</name>
    <dbReference type="NCBI Taxonomy" id="4072"/>
    <lineage>
        <taxon>Eukaryota</taxon>
        <taxon>Viridiplantae</taxon>
        <taxon>Streptophyta</taxon>
        <taxon>Embryophyta</taxon>
        <taxon>Tracheophyta</taxon>
        <taxon>Spermatophyta</taxon>
        <taxon>Magnoliopsida</taxon>
        <taxon>eudicotyledons</taxon>
        <taxon>Gunneridae</taxon>
        <taxon>Pentapetalae</taxon>
        <taxon>asterids</taxon>
        <taxon>lamiids</taxon>
        <taxon>Solanales</taxon>
        <taxon>Solanaceae</taxon>
        <taxon>Solanoideae</taxon>
        <taxon>Capsiceae</taxon>
        <taxon>Capsicum</taxon>
    </lineage>
</organism>
<name>A0A2G2YFM4_CAPAN</name>
<proteinExistence type="inferred from homology"/>
<evidence type="ECO:0000256" key="3">
    <source>
        <dbReference type="ARBA" id="ARBA00022946"/>
    </source>
</evidence>
<dbReference type="OMA" id="AKEPYIM"/>
<keyword evidence="5" id="KW-1185">Reference proteome</keyword>
<evidence type="ECO:0000313" key="4">
    <source>
        <dbReference type="EMBL" id="PHT68552.1"/>
    </source>
</evidence>
<dbReference type="Gene3D" id="1.25.70.10">
    <property type="entry name" value="Transcription termination factor 3, mitochondrial"/>
    <property type="match status" value="1"/>
</dbReference>
<dbReference type="AlphaFoldDB" id="A0A2G2YFM4"/>
<dbReference type="Gramene" id="PHT68552">
    <property type="protein sequence ID" value="PHT68552"/>
    <property type="gene ID" value="T459_28039"/>
</dbReference>
<evidence type="ECO:0008006" key="6">
    <source>
        <dbReference type="Google" id="ProtNLM"/>
    </source>
</evidence>
<comment type="similarity">
    <text evidence="1">Belongs to the mTERF family.</text>
</comment>
<dbReference type="GO" id="GO:0003676">
    <property type="term" value="F:nucleic acid binding"/>
    <property type="evidence" value="ECO:0007669"/>
    <property type="project" value="InterPro"/>
</dbReference>
<dbReference type="GO" id="GO:0006353">
    <property type="term" value="P:DNA-templated transcription termination"/>
    <property type="evidence" value="ECO:0007669"/>
    <property type="project" value="UniProtKB-KW"/>
</dbReference>
<reference evidence="4 5" key="2">
    <citation type="journal article" date="2017" name="Genome Biol.">
        <title>New reference genome sequences of hot pepper reveal the massive evolution of plant disease-resistance genes by retroduplication.</title>
        <authorList>
            <person name="Kim S."/>
            <person name="Park J."/>
            <person name="Yeom S.I."/>
            <person name="Kim Y.M."/>
            <person name="Seo E."/>
            <person name="Kim K.T."/>
            <person name="Kim M.S."/>
            <person name="Lee J.M."/>
            <person name="Cheong K."/>
            <person name="Shin H.S."/>
            <person name="Kim S.B."/>
            <person name="Han K."/>
            <person name="Lee J."/>
            <person name="Park M."/>
            <person name="Lee H.A."/>
            <person name="Lee H.Y."/>
            <person name="Lee Y."/>
            <person name="Oh S."/>
            <person name="Lee J.H."/>
            <person name="Choi E."/>
            <person name="Choi E."/>
            <person name="Lee S.E."/>
            <person name="Jeon J."/>
            <person name="Kim H."/>
            <person name="Choi G."/>
            <person name="Song H."/>
            <person name="Lee J."/>
            <person name="Lee S.C."/>
            <person name="Kwon J.K."/>
            <person name="Lee H.Y."/>
            <person name="Koo N."/>
            <person name="Hong Y."/>
            <person name="Kim R.W."/>
            <person name="Kang W.H."/>
            <person name="Huh J.H."/>
            <person name="Kang B.C."/>
            <person name="Yang T.J."/>
            <person name="Lee Y.H."/>
            <person name="Bennetzen J.L."/>
            <person name="Choi D."/>
        </authorList>
    </citation>
    <scope>NUCLEOTIDE SEQUENCE [LARGE SCALE GENOMIC DNA]</scope>
    <source>
        <strain evidence="5">cv. CM334</strain>
    </source>
</reference>
<keyword evidence="2" id="KW-0804">Transcription</keyword>
<evidence type="ECO:0000313" key="5">
    <source>
        <dbReference type="Proteomes" id="UP000222542"/>
    </source>
</evidence>
<keyword evidence="2" id="KW-0805">Transcription regulation</keyword>